<name>A0AAN5CU29_9BILA</name>
<dbReference type="Pfam" id="PF00010">
    <property type="entry name" value="HLH"/>
    <property type="match status" value="1"/>
</dbReference>
<feature type="non-terminal residue" evidence="8">
    <location>
        <position position="1"/>
    </location>
</feature>
<dbReference type="InterPro" id="IPR011598">
    <property type="entry name" value="bHLH_dom"/>
</dbReference>
<evidence type="ECO:0000256" key="2">
    <source>
        <dbReference type="ARBA" id="ARBA00023015"/>
    </source>
</evidence>
<dbReference type="GO" id="GO:0005667">
    <property type="term" value="C:transcription regulator complex"/>
    <property type="evidence" value="ECO:0007669"/>
    <property type="project" value="TreeGrafter"/>
</dbReference>
<accession>A0AAN5CU29</accession>
<evidence type="ECO:0000256" key="3">
    <source>
        <dbReference type="ARBA" id="ARBA00023125"/>
    </source>
</evidence>
<evidence type="ECO:0000313" key="9">
    <source>
        <dbReference type="Proteomes" id="UP001328107"/>
    </source>
</evidence>
<comment type="caution">
    <text evidence="8">The sequence shown here is derived from an EMBL/GenBank/DDBJ whole genome shotgun (WGS) entry which is preliminary data.</text>
</comment>
<dbReference type="GO" id="GO:0000981">
    <property type="term" value="F:DNA-binding transcription factor activity, RNA polymerase II-specific"/>
    <property type="evidence" value="ECO:0007669"/>
    <property type="project" value="TreeGrafter"/>
</dbReference>
<dbReference type="GO" id="GO:0005634">
    <property type="term" value="C:nucleus"/>
    <property type="evidence" value="ECO:0007669"/>
    <property type="project" value="UniProtKB-SubCell"/>
</dbReference>
<dbReference type="AlphaFoldDB" id="A0AAN5CU29"/>
<reference evidence="9" key="1">
    <citation type="submission" date="2022-10" db="EMBL/GenBank/DDBJ databases">
        <title>Genome assembly of Pristionchus species.</title>
        <authorList>
            <person name="Yoshida K."/>
            <person name="Sommer R.J."/>
        </authorList>
    </citation>
    <scope>NUCLEOTIDE SEQUENCE [LARGE SCALE GENOMIC DNA]</scope>
    <source>
        <strain evidence="9">RS5460</strain>
    </source>
</reference>
<feature type="domain" description="BHLH" evidence="7">
    <location>
        <begin position="249"/>
        <end position="306"/>
    </location>
</feature>
<dbReference type="PANTHER" id="PTHR11793">
    <property type="entry name" value="BASIC HELIX-LOOP-HELIX TRANSCRIPTION FACTOR"/>
    <property type="match status" value="1"/>
</dbReference>
<sequence length="331" mass="35781">FTTWMAGTGNGAIPSFSDYAGYYDTDHYWTSQQPPVSYNLPPLTDLGNASSTATSTQLPNVSSYPTMYNWGGYYGHMAGAIPYSAHAPLATVAPPANYSERSSAATSSAEPSQMHSYYMMQQATVPVSQSMMATPTYPMQLPLANQISPTADRYDYTSGYSAAGSVPTVAVPAATASMGIRTSSSGRLPQPSDDAAPSSLASDISSSSSQGKKVVAQRKKPKLEAPLSVRSNSVGGSELDENDFEEDLDRRKLNNIRERVRVKDINNAFHELGDMVNQFDTNGVKIEKAQTKLGILHNAVELIKQLEEQVKRRNLARNFNAGAPQKPFAEC</sequence>
<feature type="region of interest" description="Disordered" evidence="6">
    <location>
        <begin position="181"/>
        <end position="240"/>
    </location>
</feature>
<dbReference type="EMBL" id="BTRK01000005">
    <property type="protein sequence ID" value="GMR50886.1"/>
    <property type="molecule type" value="Genomic_DNA"/>
</dbReference>
<dbReference type="PROSITE" id="PS50888">
    <property type="entry name" value="BHLH"/>
    <property type="match status" value="1"/>
</dbReference>
<keyword evidence="9" id="KW-1185">Reference proteome</keyword>
<evidence type="ECO:0000256" key="4">
    <source>
        <dbReference type="ARBA" id="ARBA00023163"/>
    </source>
</evidence>
<dbReference type="GO" id="GO:0000785">
    <property type="term" value="C:chromatin"/>
    <property type="evidence" value="ECO:0007669"/>
    <property type="project" value="TreeGrafter"/>
</dbReference>
<evidence type="ECO:0000256" key="5">
    <source>
        <dbReference type="ARBA" id="ARBA00023242"/>
    </source>
</evidence>
<evidence type="ECO:0000256" key="6">
    <source>
        <dbReference type="SAM" id="MobiDB-lite"/>
    </source>
</evidence>
<keyword evidence="4" id="KW-0804">Transcription</keyword>
<dbReference type="SUPFAM" id="SSF47459">
    <property type="entry name" value="HLH, helix-loop-helix DNA-binding domain"/>
    <property type="match status" value="1"/>
</dbReference>
<dbReference type="InterPro" id="IPR051098">
    <property type="entry name" value="NeuroDiff_E-box_TFs"/>
</dbReference>
<keyword evidence="2" id="KW-0805">Transcription regulation</keyword>
<dbReference type="PANTHER" id="PTHR11793:SF13">
    <property type="entry name" value="PROTEIN DAUGHTERLESS"/>
    <property type="match status" value="1"/>
</dbReference>
<dbReference type="InterPro" id="IPR036638">
    <property type="entry name" value="HLH_DNA-bd_sf"/>
</dbReference>
<dbReference type="Gene3D" id="4.10.280.10">
    <property type="entry name" value="Helix-loop-helix DNA-binding domain"/>
    <property type="match status" value="1"/>
</dbReference>
<gene>
    <name evidence="8" type="ORF">PMAYCL1PPCAC_21081</name>
</gene>
<dbReference type="GO" id="GO:0000978">
    <property type="term" value="F:RNA polymerase II cis-regulatory region sequence-specific DNA binding"/>
    <property type="evidence" value="ECO:0007669"/>
    <property type="project" value="TreeGrafter"/>
</dbReference>
<dbReference type="SMART" id="SM00353">
    <property type="entry name" value="HLH"/>
    <property type="match status" value="1"/>
</dbReference>
<dbReference type="GO" id="GO:0046983">
    <property type="term" value="F:protein dimerization activity"/>
    <property type="evidence" value="ECO:0007669"/>
    <property type="project" value="InterPro"/>
</dbReference>
<evidence type="ECO:0000313" key="8">
    <source>
        <dbReference type="EMBL" id="GMR50886.1"/>
    </source>
</evidence>
<evidence type="ECO:0000259" key="7">
    <source>
        <dbReference type="PROSITE" id="PS50888"/>
    </source>
</evidence>
<organism evidence="8 9">
    <name type="scientific">Pristionchus mayeri</name>
    <dbReference type="NCBI Taxonomy" id="1317129"/>
    <lineage>
        <taxon>Eukaryota</taxon>
        <taxon>Metazoa</taxon>
        <taxon>Ecdysozoa</taxon>
        <taxon>Nematoda</taxon>
        <taxon>Chromadorea</taxon>
        <taxon>Rhabditida</taxon>
        <taxon>Rhabditina</taxon>
        <taxon>Diplogasteromorpha</taxon>
        <taxon>Diplogasteroidea</taxon>
        <taxon>Neodiplogasteridae</taxon>
        <taxon>Pristionchus</taxon>
    </lineage>
</organism>
<protein>
    <recommendedName>
        <fullName evidence="7">BHLH domain-containing protein</fullName>
    </recommendedName>
</protein>
<feature type="compositionally biased region" description="Low complexity" evidence="6">
    <location>
        <begin position="188"/>
        <end position="210"/>
    </location>
</feature>
<dbReference type="Proteomes" id="UP001328107">
    <property type="component" value="Unassembled WGS sequence"/>
</dbReference>
<keyword evidence="5" id="KW-0539">Nucleus</keyword>
<comment type="subcellular location">
    <subcellularLocation>
        <location evidence="1">Nucleus</location>
    </subcellularLocation>
</comment>
<proteinExistence type="predicted"/>
<evidence type="ECO:0000256" key="1">
    <source>
        <dbReference type="ARBA" id="ARBA00004123"/>
    </source>
</evidence>
<keyword evidence="3" id="KW-0238">DNA-binding</keyword>